<dbReference type="PANTHER" id="PTHR47977">
    <property type="entry name" value="RAS-RELATED PROTEIN RAB"/>
    <property type="match status" value="1"/>
</dbReference>
<accession>A0A813S2D9</accession>
<dbReference type="InterPro" id="IPR027417">
    <property type="entry name" value="P-loop_NTPase"/>
</dbReference>
<dbReference type="PROSITE" id="PS51419">
    <property type="entry name" value="RAB"/>
    <property type="match status" value="1"/>
</dbReference>
<dbReference type="Proteomes" id="UP000663844">
    <property type="component" value="Unassembled WGS sequence"/>
</dbReference>
<dbReference type="SMART" id="SM00173">
    <property type="entry name" value="RAS"/>
    <property type="match status" value="1"/>
</dbReference>
<keyword evidence="1" id="KW-0547">Nucleotide-binding</keyword>
<dbReference type="SMART" id="SM00176">
    <property type="entry name" value="RAN"/>
    <property type="match status" value="1"/>
</dbReference>
<dbReference type="Gene3D" id="3.40.50.300">
    <property type="entry name" value="P-loop containing nucleotide triphosphate hydrolases"/>
    <property type="match status" value="1"/>
</dbReference>
<dbReference type="NCBIfam" id="TIGR00231">
    <property type="entry name" value="small_GTP"/>
    <property type="match status" value="1"/>
</dbReference>
<dbReference type="CDD" id="cd04119">
    <property type="entry name" value="RJL"/>
    <property type="match status" value="1"/>
</dbReference>
<dbReference type="PROSITE" id="PS50076">
    <property type="entry name" value="DNAJ_2"/>
    <property type="match status" value="1"/>
</dbReference>
<evidence type="ECO:0000313" key="4">
    <source>
        <dbReference type="EMBL" id="CAF0741878.1"/>
    </source>
</evidence>
<organism evidence="5 8">
    <name type="scientific">Adineta steineri</name>
    <dbReference type="NCBI Taxonomy" id="433720"/>
    <lineage>
        <taxon>Eukaryota</taxon>
        <taxon>Metazoa</taxon>
        <taxon>Spiralia</taxon>
        <taxon>Gnathifera</taxon>
        <taxon>Rotifera</taxon>
        <taxon>Eurotatoria</taxon>
        <taxon>Bdelloidea</taxon>
        <taxon>Adinetida</taxon>
        <taxon>Adinetidae</taxon>
        <taxon>Adineta</taxon>
    </lineage>
</organism>
<reference evidence="5" key="1">
    <citation type="submission" date="2021-02" db="EMBL/GenBank/DDBJ databases">
        <authorList>
            <person name="Nowell W R."/>
        </authorList>
    </citation>
    <scope>NUCLEOTIDE SEQUENCE</scope>
</reference>
<dbReference type="FunFam" id="3.40.50.300:FF:000697">
    <property type="entry name" value="DnaJ homolog subfamily C member 27"/>
    <property type="match status" value="1"/>
</dbReference>
<evidence type="ECO:0000313" key="8">
    <source>
        <dbReference type="Proteomes" id="UP000663845"/>
    </source>
</evidence>
<evidence type="ECO:0000313" key="6">
    <source>
        <dbReference type="EMBL" id="CAF3670199.1"/>
    </source>
</evidence>
<evidence type="ECO:0000313" key="5">
    <source>
        <dbReference type="EMBL" id="CAF0793821.1"/>
    </source>
</evidence>
<evidence type="ECO:0000259" key="3">
    <source>
        <dbReference type="PROSITE" id="PS50076"/>
    </source>
</evidence>
<dbReference type="EMBL" id="CAJOBB010000570">
    <property type="protein sequence ID" value="CAF3708023.1"/>
    <property type="molecule type" value="Genomic_DNA"/>
</dbReference>
<gene>
    <name evidence="4" type="ORF">IZO911_LOCUS3591</name>
    <name evidence="5" type="ORF">JYZ213_LOCUS4876</name>
    <name evidence="7" type="ORF">KXQ929_LOCUS11526</name>
    <name evidence="6" type="ORF">OXD698_LOCUS10195</name>
</gene>
<dbReference type="SUPFAM" id="SSF46565">
    <property type="entry name" value="Chaperone J-domain"/>
    <property type="match status" value="1"/>
</dbReference>
<feature type="domain" description="J" evidence="3">
    <location>
        <begin position="211"/>
        <end position="268"/>
    </location>
</feature>
<dbReference type="GO" id="GO:0003924">
    <property type="term" value="F:GTPase activity"/>
    <property type="evidence" value="ECO:0007669"/>
    <property type="project" value="InterPro"/>
</dbReference>
<comment type="caution">
    <text evidence="5">The sequence shown here is derived from an EMBL/GenBank/DDBJ whole genome shotgun (WGS) entry which is preliminary data.</text>
</comment>
<dbReference type="Proteomes" id="UP000663845">
    <property type="component" value="Unassembled WGS sequence"/>
</dbReference>
<dbReference type="EMBL" id="CAJOAZ010000535">
    <property type="protein sequence ID" value="CAF3670199.1"/>
    <property type="molecule type" value="Genomic_DNA"/>
</dbReference>
<dbReference type="PROSITE" id="PS51421">
    <property type="entry name" value="RAS"/>
    <property type="match status" value="1"/>
</dbReference>
<dbReference type="InterPro" id="IPR036869">
    <property type="entry name" value="J_dom_sf"/>
</dbReference>
<dbReference type="PRINTS" id="PR00449">
    <property type="entry name" value="RASTRNSFRMNG"/>
</dbReference>
<evidence type="ECO:0000313" key="7">
    <source>
        <dbReference type="EMBL" id="CAF3708023.1"/>
    </source>
</evidence>
<evidence type="ECO:0000256" key="2">
    <source>
        <dbReference type="ARBA" id="ARBA00023134"/>
    </source>
</evidence>
<dbReference type="Pfam" id="PF00071">
    <property type="entry name" value="Ras"/>
    <property type="match status" value="1"/>
</dbReference>
<dbReference type="Proteomes" id="UP000663868">
    <property type="component" value="Unassembled WGS sequence"/>
</dbReference>
<dbReference type="Pfam" id="PF00226">
    <property type="entry name" value="DnaJ"/>
    <property type="match status" value="1"/>
</dbReference>
<dbReference type="Gene3D" id="1.10.287.110">
    <property type="entry name" value="DnaJ domain"/>
    <property type="match status" value="1"/>
</dbReference>
<dbReference type="SMART" id="SM00271">
    <property type="entry name" value="DnaJ"/>
    <property type="match status" value="1"/>
</dbReference>
<dbReference type="SMART" id="SM00174">
    <property type="entry name" value="RHO"/>
    <property type="match status" value="1"/>
</dbReference>
<dbReference type="CDD" id="cd06257">
    <property type="entry name" value="DnaJ"/>
    <property type="match status" value="1"/>
</dbReference>
<dbReference type="EMBL" id="CAJNOG010000028">
    <property type="protein sequence ID" value="CAF0793821.1"/>
    <property type="molecule type" value="Genomic_DNA"/>
</dbReference>
<dbReference type="InterPro" id="IPR001806">
    <property type="entry name" value="Small_GTPase"/>
</dbReference>
<dbReference type="Proteomes" id="UP000663860">
    <property type="component" value="Unassembled WGS sequence"/>
</dbReference>
<proteinExistence type="predicted"/>
<sequence>MTTKTDNLLRLKIISLGNVSVGKSCLIKRYCEKRFISKYMATIGIDYGVTRIRVRNYDIRMNIFDFSGHPLFYEVRNEFYRDVQGILLVFDLNNRRSFESLDNWICEMKKELNLNSTQKSSPIVFIIGNKNDLKRAVDENEARMWANIRGYQYFETSAATGTGVQEMFDSLFSSLIDTNENGGVPPVNNLSNLNFTIEQVEAINRLRNNKDNFERLGLRHNCTKEDVLVAYKRLAKLLHPDKSDAPGSEDAFKLLLNAKTELLNRFDK</sequence>
<evidence type="ECO:0000256" key="1">
    <source>
        <dbReference type="ARBA" id="ARBA00022741"/>
    </source>
</evidence>
<dbReference type="InterPro" id="IPR001623">
    <property type="entry name" value="DnaJ_domain"/>
</dbReference>
<name>A0A813S2D9_9BILA</name>
<dbReference type="GO" id="GO:0005525">
    <property type="term" value="F:GTP binding"/>
    <property type="evidence" value="ECO:0007669"/>
    <property type="project" value="UniProtKB-KW"/>
</dbReference>
<protein>
    <recommendedName>
        <fullName evidence="3">J domain-containing protein</fullName>
    </recommendedName>
</protein>
<dbReference type="SMART" id="SM00175">
    <property type="entry name" value="RAB"/>
    <property type="match status" value="1"/>
</dbReference>
<dbReference type="EMBL" id="CAJNOE010000019">
    <property type="protein sequence ID" value="CAF0741878.1"/>
    <property type="molecule type" value="Genomic_DNA"/>
</dbReference>
<dbReference type="InterPro" id="IPR050227">
    <property type="entry name" value="Rab"/>
</dbReference>
<dbReference type="SUPFAM" id="SSF52540">
    <property type="entry name" value="P-loop containing nucleoside triphosphate hydrolases"/>
    <property type="match status" value="1"/>
</dbReference>
<keyword evidence="2" id="KW-0342">GTP-binding</keyword>
<dbReference type="InterPro" id="IPR005225">
    <property type="entry name" value="Small_GTP-bd"/>
</dbReference>
<dbReference type="AlphaFoldDB" id="A0A813S2D9"/>